<dbReference type="Pfam" id="PF21506">
    <property type="entry name" value="Knl-2-like_dom"/>
    <property type="match status" value="1"/>
</dbReference>
<protein>
    <recommendedName>
        <fullName evidence="2">Kinetochore null protein 2-like domain-containing protein</fullName>
    </recommendedName>
</protein>
<feature type="compositionally biased region" description="Acidic residues" evidence="1">
    <location>
        <begin position="18"/>
        <end position="28"/>
    </location>
</feature>
<feature type="region of interest" description="Disordered" evidence="1">
    <location>
        <begin position="250"/>
        <end position="287"/>
    </location>
</feature>
<feature type="region of interest" description="Disordered" evidence="1">
    <location>
        <begin position="168"/>
        <end position="230"/>
    </location>
</feature>
<dbReference type="HOGENOM" id="CLU_744390_0_0_1"/>
<evidence type="ECO:0000256" key="1">
    <source>
        <dbReference type="SAM" id="MobiDB-lite"/>
    </source>
</evidence>
<feature type="compositionally biased region" description="Acidic residues" evidence="1">
    <location>
        <begin position="348"/>
        <end position="372"/>
    </location>
</feature>
<feature type="compositionally biased region" description="Polar residues" evidence="1">
    <location>
        <begin position="299"/>
        <end position="330"/>
    </location>
</feature>
<evidence type="ECO:0000259" key="2">
    <source>
        <dbReference type="Pfam" id="PF21506"/>
    </source>
</evidence>
<feature type="region of interest" description="Disordered" evidence="1">
    <location>
        <begin position="1"/>
        <end position="122"/>
    </location>
</feature>
<evidence type="ECO:0000313" key="3">
    <source>
        <dbReference type="EMBL" id="EGT41108.1"/>
    </source>
</evidence>
<accession>G0NZ85</accession>
<feature type="compositionally biased region" description="Polar residues" evidence="1">
    <location>
        <begin position="272"/>
        <end position="282"/>
    </location>
</feature>
<proteinExistence type="predicted"/>
<dbReference type="STRING" id="135651.G0NZ85"/>
<evidence type="ECO:0000313" key="4">
    <source>
        <dbReference type="Proteomes" id="UP000008068"/>
    </source>
</evidence>
<keyword evidence="4" id="KW-1185">Reference proteome</keyword>
<name>G0NZ85_CAEBE</name>
<dbReference type="InterPro" id="IPR048553">
    <property type="entry name" value="Knl-2-like_dom"/>
</dbReference>
<feature type="region of interest" description="Disordered" evidence="1">
    <location>
        <begin position="299"/>
        <end position="372"/>
    </location>
</feature>
<feature type="domain" description="Kinetochore null protein 2-like" evidence="2">
    <location>
        <begin position="119"/>
        <end position="172"/>
    </location>
</feature>
<feature type="compositionally biased region" description="Basic and acidic residues" evidence="1">
    <location>
        <begin position="171"/>
        <end position="182"/>
    </location>
</feature>
<gene>
    <name evidence="3" type="ORF">CAEBREN_14654</name>
</gene>
<feature type="compositionally biased region" description="Basic residues" evidence="1">
    <location>
        <begin position="50"/>
        <end position="76"/>
    </location>
</feature>
<dbReference type="Proteomes" id="UP000008068">
    <property type="component" value="Unassembled WGS sequence"/>
</dbReference>
<dbReference type="InParanoid" id="G0NZ85"/>
<dbReference type="OrthoDB" id="118550at2759"/>
<dbReference type="EMBL" id="GL379987">
    <property type="protein sequence ID" value="EGT41108.1"/>
    <property type="molecule type" value="Genomic_DNA"/>
</dbReference>
<dbReference type="AlphaFoldDB" id="G0NZ85"/>
<organism evidence="4">
    <name type="scientific">Caenorhabditis brenneri</name>
    <name type="common">Nematode worm</name>
    <dbReference type="NCBI Taxonomy" id="135651"/>
    <lineage>
        <taxon>Eukaryota</taxon>
        <taxon>Metazoa</taxon>
        <taxon>Ecdysozoa</taxon>
        <taxon>Nematoda</taxon>
        <taxon>Chromadorea</taxon>
        <taxon>Rhabditida</taxon>
        <taxon>Rhabditina</taxon>
        <taxon>Rhabditomorpha</taxon>
        <taxon>Rhabditoidea</taxon>
        <taxon>Rhabditidae</taxon>
        <taxon>Peloderinae</taxon>
        <taxon>Caenorhabditis</taxon>
    </lineage>
</organism>
<dbReference type="InterPro" id="IPR044895">
    <property type="entry name" value="Knl-2_Myb-like_DNA-bd_sf"/>
</dbReference>
<feature type="compositionally biased region" description="Basic and acidic residues" evidence="1">
    <location>
        <begin position="199"/>
        <end position="218"/>
    </location>
</feature>
<reference evidence="4" key="1">
    <citation type="submission" date="2011-07" db="EMBL/GenBank/DDBJ databases">
        <authorList>
            <consortium name="Caenorhabditis brenneri Sequencing and Analysis Consortium"/>
            <person name="Wilson R.K."/>
        </authorList>
    </citation>
    <scope>NUCLEOTIDE SEQUENCE [LARGE SCALE GENOMIC DNA]</scope>
    <source>
        <strain evidence="4">PB2801</strain>
    </source>
</reference>
<dbReference type="Gene3D" id="1.10.10.1900">
    <property type="entry name" value="Knl-2 Myb-like DNA-binding domain-like"/>
    <property type="match status" value="1"/>
</dbReference>
<dbReference type="eggNOG" id="ENOG502TD1S">
    <property type="taxonomic scope" value="Eukaryota"/>
</dbReference>
<sequence length="372" mass="42241">MARLQNHRPSSSRRDAYSSDEDQDDLANEWDRENQEIMDDSMMFGDGLPKKQRRSGGKIGRPPKKQRTRKPPPKPARKPEPRKKAPRSPVETDELNDSIASHRPRRACATPSTPAPKKITWPKRDLDKLKHVIQLKKPTAAEADWAEVARLLAKDGVDSEIVKQAAISKLKWKEPVQEQEKKEEEEEEERKQRRGAAAKIKEGVRMHEEMRKGRRENETQMSAESMEDYQPEDVAADQSLLALGTPLVAKKKGGTRGSIMPKPVEDSPITRGRNSTFNSPRLDQTKVKEVETTLRYVQHLSNMQARPNSRANTSTVSKSGRGSKNTSMSLEQGARKAMKIINRGRTIDEEDEDEESNGEEEEDHSEDEAFDY</sequence>